<feature type="region of interest" description="Disordered" evidence="1">
    <location>
        <begin position="721"/>
        <end position="751"/>
    </location>
</feature>
<proteinExistence type="predicted"/>
<reference evidence="3" key="1">
    <citation type="submission" date="2025-08" db="UniProtKB">
        <authorList>
            <consortium name="RefSeq"/>
        </authorList>
    </citation>
    <scope>IDENTIFICATION</scope>
</reference>
<dbReference type="GeneID" id="120274728"/>
<gene>
    <name evidence="3" type="primary">LOC120274728</name>
</gene>
<keyword evidence="2" id="KW-1185">Reference proteome</keyword>
<dbReference type="Proteomes" id="UP001515500">
    <property type="component" value="Chromosome 13"/>
</dbReference>
<dbReference type="AlphaFoldDB" id="A0AB40CBI1"/>
<dbReference type="PANTHER" id="PTHR36034:SF2">
    <property type="entry name" value="EXPRESSED PROTEIN"/>
    <property type="match status" value="1"/>
</dbReference>
<feature type="compositionally biased region" description="Basic and acidic residues" evidence="1">
    <location>
        <begin position="179"/>
        <end position="191"/>
    </location>
</feature>
<feature type="compositionally biased region" description="Low complexity" evidence="1">
    <location>
        <begin position="386"/>
        <end position="404"/>
    </location>
</feature>
<evidence type="ECO:0000313" key="3">
    <source>
        <dbReference type="RefSeq" id="XP_039137198.1"/>
    </source>
</evidence>
<feature type="region of interest" description="Disordered" evidence="1">
    <location>
        <begin position="380"/>
        <end position="404"/>
    </location>
</feature>
<feature type="compositionally biased region" description="Polar residues" evidence="1">
    <location>
        <begin position="721"/>
        <end position="730"/>
    </location>
</feature>
<feature type="compositionally biased region" description="Low complexity" evidence="1">
    <location>
        <begin position="195"/>
        <end position="207"/>
    </location>
</feature>
<dbReference type="PANTHER" id="PTHR36034">
    <property type="entry name" value="EXPRESSED PROTEIN"/>
    <property type="match status" value="1"/>
</dbReference>
<name>A0AB40CBI1_DIOCR</name>
<protein>
    <submittedName>
        <fullName evidence="3">Uncharacterized protein LOC120274728</fullName>
    </submittedName>
</protein>
<sequence>MNYILRATQIQPVAPELPSVDEVEPQETLQPMSKPVTTLEGLIAEDPYPNHPINDNIEKETEGIGDASAVAADSGLKNHISIGNHSDVTEDEGWITIPCEKLPNDWCDAPSIHELRSLDRSFIFPGEQLHILVCLSESKQDSEIITPFRVAAVMTKNGHSAQSGKRKMKILENKAYSENAKEDANGVHEEATGQVVEENSSSVSTNEDNPRSDISATESFLRMEDHKQRTETLLARFKNSTFFARIAGSDEPLWSKRSKLEISEGRSHSNDEGARKISRDNLHNAVIDQGGFDGVTSGGVARDTVKCYLLSNGDIVVVLQINVGISDVKDPVLEVLQFEKYQDSDLAIRGPDNLLASNLEDPCRELLSWLLPIDRSLPPPRPLSPPLGSTPGIGPVHQRSSSSGSQLFSFSHFRSYSMPSLPQAAVPPTQAIPPSPKPAFDLEELDRFSPEKPMRSHDIGNEGLLSFRGVALEPERFSVHCGLEGIFLPGRKWRRKLEIVQPIEISSFAAECATEDLLCVQIKNISPAHLPDLVIFLDSITIAFEEASKGGPPLSLPIASIETGNAHSLPNLALRRGEEHSLVLRPATTMARDFFKAKGGSSGLPPHPKIGAAATSSHQISRVSEGIRSSSNEDRFAVLVSCRSNCSESKLFFKQPTNWRPRVARDLVISVSSETKEQTCGPIGRVPQLPVQVLTLQASNLTSEDLTLTVNAPISSTCPPSVVPLNSTPTMPLDTTGIPEVTTRAGGGDKRAVTTQRLSSMPTVMENQNDTTGGGHRSFSLGQHTTTTSDVISSSDSGCTHLWLQSKVPSGVISCTCVPAHSSATVKLELLPLTDGIITLDTLQVAIKEKGLTYVPEQPLKVYSTSSIATGFV</sequence>
<evidence type="ECO:0000256" key="1">
    <source>
        <dbReference type="SAM" id="MobiDB-lite"/>
    </source>
</evidence>
<organism evidence="2 3">
    <name type="scientific">Dioscorea cayennensis subsp. rotundata</name>
    <name type="common">White Guinea yam</name>
    <name type="synonym">Dioscorea rotundata</name>
    <dbReference type="NCBI Taxonomy" id="55577"/>
    <lineage>
        <taxon>Eukaryota</taxon>
        <taxon>Viridiplantae</taxon>
        <taxon>Streptophyta</taxon>
        <taxon>Embryophyta</taxon>
        <taxon>Tracheophyta</taxon>
        <taxon>Spermatophyta</taxon>
        <taxon>Magnoliopsida</taxon>
        <taxon>Liliopsida</taxon>
        <taxon>Dioscoreales</taxon>
        <taxon>Dioscoreaceae</taxon>
        <taxon>Dioscorea</taxon>
    </lineage>
</organism>
<evidence type="ECO:0000313" key="2">
    <source>
        <dbReference type="Proteomes" id="UP001515500"/>
    </source>
</evidence>
<accession>A0AB40CBI1</accession>
<dbReference type="RefSeq" id="XP_039137198.1">
    <property type="nucleotide sequence ID" value="XM_039281264.1"/>
</dbReference>
<feature type="region of interest" description="Disordered" evidence="1">
    <location>
        <begin position="179"/>
        <end position="218"/>
    </location>
</feature>